<organism evidence="2 3">
    <name type="scientific">Coccomyxa viridis</name>
    <dbReference type="NCBI Taxonomy" id="1274662"/>
    <lineage>
        <taxon>Eukaryota</taxon>
        <taxon>Viridiplantae</taxon>
        <taxon>Chlorophyta</taxon>
        <taxon>core chlorophytes</taxon>
        <taxon>Trebouxiophyceae</taxon>
        <taxon>Trebouxiophyceae incertae sedis</taxon>
        <taxon>Coccomyxaceae</taxon>
        <taxon>Coccomyxa</taxon>
    </lineage>
</organism>
<evidence type="ECO:0000313" key="2">
    <source>
        <dbReference type="EMBL" id="CAL5222796.1"/>
    </source>
</evidence>
<feature type="region of interest" description="Disordered" evidence="1">
    <location>
        <begin position="66"/>
        <end position="89"/>
    </location>
</feature>
<keyword evidence="3" id="KW-1185">Reference proteome</keyword>
<gene>
    <name evidence="2" type="primary">g5212</name>
    <name evidence="2" type="ORF">VP750_LOCUS4455</name>
</gene>
<dbReference type="Proteomes" id="UP001497392">
    <property type="component" value="Unassembled WGS sequence"/>
</dbReference>
<proteinExistence type="predicted"/>
<evidence type="ECO:0000256" key="1">
    <source>
        <dbReference type="SAM" id="MobiDB-lite"/>
    </source>
</evidence>
<protein>
    <submittedName>
        <fullName evidence="2">G5212 protein</fullName>
    </submittedName>
</protein>
<accession>A0ABP1FS94</accession>
<name>A0ABP1FS94_9CHLO</name>
<evidence type="ECO:0000313" key="3">
    <source>
        <dbReference type="Proteomes" id="UP001497392"/>
    </source>
</evidence>
<comment type="caution">
    <text evidence="2">The sequence shown here is derived from an EMBL/GenBank/DDBJ whole genome shotgun (WGS) entry which is preliminary data.</text>
</comment>
<sequence length="104" mass="11404">MSTGSRNYTGEDALQLLQDLGLKQQAAMYPKVHDLTYPLPKLDMRVHCLHGSGVDTAEHFTYDVPRFSDSAPPAPSHVRQGPGDGTVNLRSLEAGRRLGSRVNM</sequence>
<reference evidence="2 3" key="1">
    <citation type="submission" date="2024-06" db="EMBL/GenBank/DDBJ databases">
        <authorList>
            <person name="Kraege A."/>
            <person name="Thomma B."/>
        </authorList>
    </citation>
    <scope>NUCLEOTIDE SEQUENCE [LARGE SCALE GENOMIC DNA]</scope>
</reference>
<dbReference type="EMBL" id="CAXHTA020000007">
    <property type="protein sequence ID" value="CAL5222796.1"/>
    <property type="molecule type" value="Genomic_DNA"/>
</dbReference>